<feature type="domain" description="Protein kinase" evidence="13">
    <location>
        <begin position="161"/>
        <end position="430"/>
    </location>
</feature>
<dbReference type="InterPro" id="IPR008271">
    <property type="entry name" value="Ser/Thr_kinase_AS"/>
</dbReference>
<evidence type="ECO:0000256" key="7">
    <source>
        <dbReference type="PIRSR" id="PIRSR630616-1"/>
    </source>
</evidence>
<keyword evidence="4 8" id="KW-0547">Nucleotide-binding</keyword>
<evidence type="ECO:0000256" key="10">
    <source>
        <dbReference type="PROSITE-ProRule" id="PRU10141"/>
    </source>
</evidence>
<keyword evidence="15" id="KW-1185">Reference proteome</keyword>
<evidence type="ECO:0000256" key="3">
    <source>
        <dbReference type="ARBA" id="ARBA00022679"/>
    </source>
</evidence>
<evidence type="ECO:0000256" key="1">
    <source>
        <dbReference type="ARBA" id="ARBA00011245"/>
    </source>
</evidence>
<dbReference type="EC" id="2.4.1.69" evidence="14"/>
<evidence type="ECO:0000256" key="9">
    <source>
        <dbReference type="PIRSR" id="PIRSR630616-3"/>
    </source>
</evidence>
<feature type="region of interest" description="Disordered" evidence="12">
    <location>
        <begin position="130"/>
        <end position="153"/>
    </location>
</feature>
<dbReference type="EC" id="2.7.11.17" evidence="14"/>
<dbReference type="OMA" id="NVEHESY"/>
<comment type="subunit">
    <text evidence="1">Monomer.</text>
</comment>
<sequence>MNQNKENNQNIQQNQNEKNKKFHFKRRFTDNKVHQKTNSNIINNTNNNNLNNNNYFSKDTNKLHQITKAYIQNKLQINKKQNQTEKNALFLEQYQQSSQKIKENTLISNKKLQSSENYKKQENIQYNSNYQISNNSNNNNNYNNNNNNNNNNQQVNTINQYEIKDIIGKGSYAIVKLVIEKQTNIKYALKVYDKFKLLDPQKKQNVKREIEILKSLNHKNIIKLFKIFNTKNDVNLLMEFISQNTLRQYIRNLNGNIVEEKNAKIILKQLVQAIQYMHEQCIVHRDIKLDNVMIDSNQQVKLIDFGFAIKIENDKKLNIFCGTPSYMAPELTRKCEYYGKPADVWSLGIILYLLLCGKFPFTGKDDEELFRKIQAGNFYITNNLSNASIQLIKKLLKVNPNERYKAKDVYIIYILKYEKKYKQIIDDLWFQI</sequence>
<dbReference type="InterPro" id="IPR011009">
    <property type="entry name" value="Kinase-like_dom_sf"/>
</dbReference>
<evidence type="ECO:0000256" key="8">
    <source>
        <dbReference type="PIRSR" id="PIRSR630616-2"/>
    </source>
</evidence>
<dbReference type="PANTHER" id="PTHR24350">
    <property type="entry name" value="SERINE/THREONINE-PROTEIN KINASE IAL-RELATED"/>
    <property type="match status" value="1"/>
</dbReference>
<dbReference type="GeneID" id="14906236"/>
<feature type="binding site" evidence="8">
    <location>
        <position position="304"/>
    </location>
    <ligand>
        <name>ATP</name>
        <dbReference type="ChEBI" id="CHEBI:30616"/>
    </ligand>
</feature>
<dbReference type="PROSITE" id="PS00108">
    <property type="entry name" value="PROTEIN_KINASE_ST"/>
    <property type="match status" value="1"/>
</dbReference>
<evidence type="ECO:0000313" key="14">
    <source>
        <dbReference type="EMBL" id="EGR30120.1"/>
    </source>
</evidence>
<keyword evidence="3 14" id="KW-0808">Transferase</keyword>
<name>G0QXD2_ICHMU</name>
<protein>
    <submittedName>
        <fullName evidence="14">Protein kinase domain protein</fullName>
        <ecNumber evidence="14">2.4.1.69</ecNumber>
        <ecNumber evidence="14">2.7.11.17</ecNumber>
    </submittedName>
</protein>
<dbReference type="GO" id="GO:0004683">
    <property type="term" value="F:calcium/calmodulin-dependent protein kinase activity"/>
    <property type="evidence" value="ECO:0007669"/>
    <property type="project" value="UniProtKB-EC"/>
</dbReference>
<evidence type="ECO:0000256" key="6">
    <source>
        <dbReference type="ARBA" id="ARBA00022840"/>
    </source>
</evidence>
<dbReference type="Pfam" id="PF00069">
    <property type="entry name" value="Pkinase"/>
    <property type="match status" value="1"/>
</dbReference>
<feature type="cross-link" description="Glycyl lysine isopeptide (Lys-Gly) (interchain with G-Cter in SUMO2)" evidence="9">
    <location>
        <position position="288"/>
    </location>
</feature>
<dbReference type="GO" id="GO:0005524">
    <property type="term" value="F:ATP binding"/>
    <property type="evidence" value="ECO:0007669"/>
    <property type="project" value="UniProtKB-UniRule"/>
</dbReference>
<accession>G0QXD2</accession>
<feature type="compositionally biased region" description="Low complexity" evidence="12">
    <location>
        <begin position="1"/>
        <end position="16"/>
    </location>
</feature>
<feature type="active site" description="Proton acceptor" evidence="7">
    <location>
        <position position="286"/>
    </location>
</feature>
<gene>
    <name evidence="14" type="ORF">IMG5_141430</name>
</gene>
<dbReference type="SUPFAM" id="SSF56112">
    <property type="entry name" value="Protein kinase-like (PK-like)"/>
    <property type="match status" value="1"/>
</dbReference>
<dbReference type="STRING" id="857967.G0QXD2"/>
<dbReference type="eggNOG" id="KOG0586">
    <property type="taxonomic scope" value="Eukaryota"/>
</dbReference>
<evidence type="ECO:0000259" key="13">
    <source>
        <dbReference type="PROSITE" id="PS50011"/>
    </source>
</evidence>
<dbReference type="InterPro" id="IPR017441">
    <property type="entry name" value="Protein_kinase_ATP_BS"/>
</dbReference>
<dbReference type="EMBL" id="GL984061">
    <property type="protein sequence ID" value="EGR30120.1"/>
    <property type="molecule type" value="Genomic_DNA"/>
</dbReference>
<dbReference type="PROSITE" id="PS50011">
    <property type="entry name" value="PROTEIN_KINASE_DOM"/>
    <property type="match status" value="1"/>
</dbReference>
<dbReference type="PROSITE" id="PS00107">
    <property type="entry name" value="PROTEIN_KINASE_ATP"/>
    <property type="match status" value="1"/>
</dbReference>
<evidence type="ECO:0000256" key="4">
    <source>
        <dbReference type="ARBA" id="ARBA00022741"/>
    </source>
</evidence>
<feature type="binding site" evidence="8 10">
    <location>
        <position position="190"/>
    </location>
    <ligand>
        <name>ATP</name>
        <dbReference type="ChEBI" id="CHEBI:30616"/>
    </ligand>
</feature>
<dbReference type="InterPro" id="IPR030616">
    <property type="entry name" value="Aur-like"/>
</dbReference>
<dbReference type="InParanoid" id="G0QXD2"/>
<dbReference type="FunFam" id="3.30.200.20:FF:000042">
    <property type="entry name" value="Aurora kinase A"/>
    <property type="match status" value="1"/>
</dbReference>
<dbReference type="GO" id="GO:0008107">
    <property type="term" value="F:galactoside 2-alpha-L-fucosyltransferase activity"/>
    <property type="evidence" value="ECO:0007669"/>
    <property type="project" value="UniProtKB-EC"/>
</dbReference>
<evidence type="ECO:0000256" key="5">
    <source>
        <dbReference type="ARBA" id="ARBA00022777"/>
    </source>
</evidence>
<dbReference type="Proteomes" id="UP000008983">
    <property type="component" value="Unassembled WGS sequence"/>
</dbReference>
<proteinExistence type="inferred from homology"/>
<evidence type="ECO:0000313" key="15">
    <source>
        <dbReference type="Proteomes" id="UP000008983"/>
    </source>
</evidence>
<evidence type="ECO:0000256" key="2">
    <source>
        <dbReference type="ARBA" id="ARBA00022527"/>
    </source>
</evidence>
<evidence type="ECO:0000256" key="11">
    <source>
        <dbReference type="RuleBase" id="RU000304"/>
    </source>
</evidence>
<dbReference type="OrthoDB" id="449424at2759"/>
<keyword evidence="6 8" id="KW-0067">ATP-binding</keyword>
<keyword evidence="14" id="KW-0328">Glycosyltransferase</keyword>
<organism evidence="14 15">
    <name type="scientific">Ichthyophthirius multifiliis</name>
    <name type="common">White spot disease agent</name>
    <name type="synonym">Ich</name>
    <dbReference type="NCBI Taxonomy" id="5932"/>
    <lineage>
        <taxon>Eukaryota</taxon>
        <taxon>Sar</taxon>
        <taxon>Alveolata</taxon>
        <taxon>Ciliophora</taxon>
        <taxon>Intramacronucleata</taxon>
        <taxon>Oligohymenophorea</taxon>
        <taxon>Hymenostomatida</taxon>
        <taxon>Ophryoglenina</taxon>
        <taxon>Ichthyophthirius</taxon>
    </lineage>
</organism>
<evidence type="ECO:0000256" key="12">
    <source>
        <dbReference type="SAM" id="MobiDB-lite"/>
    </source>
</evidence>
<dbReference type="SMART" id="SM00220">
    <property type="entry name" value="S_TKc"/>
    <property type="match status" value="1"/>
</dbReference>
<dbReference type="RefSeq" id="XP_004031356.1">
    <property type="nucleotide sequence ID" value="XM_004031308.1"/>
</dbReference>
<dbReference type="InterPro" id="IPR000719">
    <property type="entry name" value="Prot_kinase_dom"/>
</dbReference>
<dbReference type="Gene3D" id="1.10.510.10">
    <property type="entry name" value="Transferase(Phosphotransferase) domain 1"/>
    <property type="match status" value="1"/>
</dbReference>
<dbReference type="AlphaFoldDB" id="G0QXD2"/>
<feature type="region of interest" description="Disordered" evidence="12">
    <location>
        <begin position="1"/>
        <end position="23"/>
    </location>
</feature>
<comment type="similarity">
    <text evidence="11">Belongs to the protein kinase superfamily.</text>
</comment>
<keyword evidence="2 11" id="KW-0723">Serine/threonine-protein kinase</keyword>
<dbReference type="FunFam" id="1.10.510.10:FF:000571">
    <property type="entry name" value="Maternal embryonic leucine zipper kinase"/>
    <property type="match status" value="1"/>
</dbReference>
<reference evidence="14 15" key="1">
    <citation type="submission" date="2011-07" db="EMBL/GenBank/DDBJ databases">
        <authorList>
            <person name="Coyne R."/>
            <person name="Brami D."/>
            <person name="Johnson J."/>
            <person name="Hostetler J."/>
            <person name="Hannick L."/>
            <person name="Clark T."/>
            <person name="Cassidy-Hanley D."/>
            <person name="Inman J."/>
        </authorList>
    </citation>
    <scope>NUCLEOTIDE SEQUENCE [LARGE SCALE GENOMIC DNA]</scope>
    <source>
        <strain evidence="14 15">G5</strain>
    </source>
</reference>
<keyword evidence="5 14" id="KW-0418">Kinase</keyword>